<accession>A0AA39UBE2</accession>
<protein>
    <submittedName>
        <fullName evidence="2">Uncharacterized protein</fullName>
    </submittedName>
</protein>
<gene>
    <name evidence="2" type="ORF">IW261DRAFT_127952</name>
</gene>
<comment type="caution">
    <text evidence="2">The sequence shown here is derived from an EMBL/GenBank/DDBJ whole genome shotgun (WGS) entry which is preliminary data.</text>
</comment>
<reference evidence="2" key="1">
    <citation type="submission" date="2023-06" db="EMBL/GenBank/DDBJ databases">
        <authorList>
            <consortium name="Lawrence Berkeley National Laboratory"/>
            <person name="Ahrendt S."/>
            <person name="Sahu N."/>
            <person name="Indic B."/>
            <person name="Wong-Bajracharya J."/>
            <person name="Merenyi Z."/>
            <person name="Ke H.-M."/>
            <person name="Monk M."/>
            <person name="Kocsube S."/>
            <person name="Drula E."/>
            <person name="Lipzen A."/>
            <person name="Balint B."/>
            <person name="Henrissat B."/>
            <person name="Andreopoulos B."/>
            <person name="Martin F.M."/>
            <person name="Harder C.B."/>
            <person name="Rigling D."/>
            <person name="Ford K.L."/>
            <person name="Foster G.D."/>
            <person name="Pangilinan J."/>
            <person name="Papanicolaou A."/>
            <person name="Barry K."/>
            <person name="LaButti K."/>
            <person name="Viragh M."/>
            <person name="Koriabine M."/>
            <person name="Yan M."/>
            <person name="Riley R."/>
            <person name="Champramary S."/>
            <person name="Plett K.L."/>
            <person name="Tsai I.J."/>
            <person name="Slot J."/>
            <person name="Sipos G."/>
            <person name="Plett J."/>
            <person name="Nagy L.G."/>
            <person name="Grigoriev I.V."/>
        </authorList>
    </citation>
    <scope>NUCLEOTIDE SEQUENCE</scope>
    <source>
        <strain evidence="2">ICMP 16352</strain>
    </source>
</reference>
<proteinExistence type="predicted"/>
<feature type="transmembrane region" description="Helical" evidence="1">
    <location>
        <begin position="55"/>
        <end position="76"/>
    </location>
</feature>
<keyword evidence="1" id="KW-0472">Membrane</keyword>
<keyword evidence="1" id="KW-1133">Transmembrane helix</keyword>
<name>A0AA39UBE2_9AGAR</name>
<sequence length="125" mass="13942">MSLLRVPRFKPRPHTFVCLSLASGTTTSLLWVIFIEVPANGQHISSWKISASSGIAFDVIVTMAMSGRSLPLYLAMRSIMISCNFSSSKYLPLPITGNEKKQSGYCYPFMAYCQHEPRHDVHSSL</sequence>
<organism evidence="2 3">
    <name type="scientific">Armillaria novae-zelandiae</name>
    <dbReference type="NCBI Taxonomy" id="153914"/>
    <lineage>
        <taxon>Eukaryota</taxon>
        <taxon>Fungi</taxon>
        <taxon>Dikarya</taxon>
        <taxon>Basidiomycota</taxon>
        <taxon>Agaricomycotina</taxon>
        <taxon>Agaricomycetes</taxon>
        <taxon>Agaricomycetidae</taxon>
        <taxon>Agaricales</taxon>
        <taxon>Marasmiineae</taxon>
        <taxon>Physalacriaceae</taxon>
        <taxon>Armillaria</taxon>
    </lineage>
</organism>
<feature type="transmembrane region" description="Helical" evidence="1">
    <location>
        <begin position="16"/>
        <end position="35"/>
    </location>
</feature>
<evidence type="ECO:0000256" key="1">
    <source>
        <dbReference type="SAM" id="Phobius"/>
    </source>
</evidence>
<keyword evidence="1" id="KW-0812">Transmembrane</keyword>
<evidence type="ECO:0000313" key="3">
    <source>
        <dbReference type="Proteomes" id="UP001175227"/>
    </source>
</evidence>
<keyword evidence="3" id="KW-1185">Reference proteome</keyword>
<dbReference type="Proteomes" id="UP001175227">
    <property type="component" value="Unassembled WGS sequence"/>
</dbReference>
<dbReference type="EMBL" id="JAUEPR010000010">
    <property type="protein sequence ID" value="KAK0480313.1"/>
    <property type="molecule type" value="Genomic_DNA"/>
</dbReference>
<dbReference type="AlphaFoldDB" id="A0AA39UBE2"/>
<evidence type="ECO:0000313" key="2">
    <source>
        <dbReference type="EMBL" id="KAK0480313.1"/>
    </source>
</evidence>